<proteinExistence type="predicted"/>
<dbReference type="Proteomes" id="UP001595596">
    <property type="component" value="Unassembled WGS sequence"/>
</dbReference>
<protein>
    <submittedName>
        <fullName evidence="2">Acyl carrier protein</fullName>
    </submittedName>
</protein>
<dbReference type="SUPFAM" id="SSF47336">
    <property type="entry name" value="ACP-like"/>
    <property type="match status" value="1"/>
</dbReference>
<dbReference type="PROSITE" id="PS50075">
    <property type="entry name" value="CARRIER"/>
    <property type="match status" value="1"/>
</dbReference>
<keyword evidence="3" id="KW-1185">Reference proteome</keyword>
<name>A0ABV7RX09_9RHOB</name>
<evidence type="ECO:0000313" key="3">
    <source>
        <dbReference type="Proteomes" id="UP001595596"/>
    </source>
</evidence>
<feature type="domain" description="Carrier" evidence="1">
    <location>
        <begin position="1"/>
        <end position="78"/>
    </location>
</feature>
<evidence type="ECO:0000259" key="1">
    <source>
        <dbReference type="PROSITE" id="PS50075"/>
    </source>
</evidence>
<gene>
    <name evidence="2" type="ORF">ACFOMP_05920</name>
</gene>
<dbReference type="Gene3D" id="1.10.1200.10">
    <property type="entry name" value="ACP-like"/>
    <property type="match status" value="1"/>
</dbReference>
<dbReference type="InterPro" id="IPR036736">
    <property type="entry name" value="ACP-like_sf"/>
</dbReference>
<sequence>MSLSKQALISYVQTELNIDQPIDGDTELFSTGMLDSVSMVGLIGFVESKAGVHVQPGDVTLDNFDTIDAILAYVDSLG</sequence>
<organism evidence="2 3">
    <name type="scientific">Paracoccus simplex</name>
    <dbReference type="NCBI Taxonomy" id="2086346"/>
    <lineage>
        <taxon>Bacteria</taxon>
        <taxon>Pseudomonadati</taxon>
        <taxon>Pseudomonadota</taxon>
        <taxon>Alphaproteobacteria</taxon>
        <taxon>Rhodobacterales</taxon>
        <taxon>Paracoccaceae</taxon>
        <taxon>Paracoccus</taxon>
    </lineage>
</organism>
<dbReference type="Pfam" id="PF00550">
    <property type="entry name" value="PP-binding"/>
    <property type="match status" value="1"/>
</dbReference>
<dbReference type="RefSeq" id="WP_379028527.1">
    <property type="nucleotide sequence ID" value="NZ_JBHRXE010000012.1"/>
</dbReference>
<comment type="caution">
    <text evidence="2">The sequence shown here is derived from an EMBL/GenBank/DDBJ whole genome shotgun (WGS) entry which is preliminary data.</text>
</comment>
<evidence type="ECO:0000313" key="2">
    <source>
        <dbReference type="EMBL" id="MFC3568982.1"/>
    </source>
</evidence>
<accession>A0ABV7RX09</accession>
<dbReference type="InterPro" id="IPR009081">
    <property type="entry name" value="PP-bd_ACP"/>
</dbReference>
<reference evidence="3" key="1">
    <citation type="journal article" date="2019" name="Int. J. Syst. Evol. Microbiol.">
        <title>The Global Catalogue of Microorganisms (GCM) 10K type strain sequencing project: providing services to taxonomists for standard genome sequencing and annotation.</title>
        <authorList>
            <consortium name="The Broad Institute Genomics Platform"/>
            <consortium name="The Broad Institute Genome Sequencing Center for Infectious Disease"/>
            <person name="Wu L."/>
            <person name="Ma J."/>
        </authorList>
    </citation>
    <scope>NUCLEOTIDE SEQUENCE [LARGE SCALE GENOMIC DNA]</scope>
    <source>
        <strain evidence="3">VKM B-3226</strain>
    </source>
</reference>
<dbReference type="EMBL" id="JBHRXE010000012">
    <property type="protein sequence ID" value="MFC3568982.1"/>
    <property type="molecule type" value="Genomic_DNA"/>
</dbReference>